<organism evidence="1 2">
    <name type="scientific">Lysinibacillus sphaericus</name>
    <name type="common">Bacillus sphaericus</name>
    <dbReference type="NCBI Taxonomy" id="1421"/>
    <lineage>
        <taxon>Bacteria</taxon>
        <taxon>Bacillati</taxon>
        <taxon>Bacillota</taxon>
        <taxon>Bacilli</taxon>
        <taxon>Bacillales</taxon>
        <taxon>Bacillaceae</taxon>
        <taxon>Lysinibacillus</taxon>
    </lineage>
</organism>
<dbReference type="GeneID" id="48277137"/>
<name>A0A2S0K1A7_LYSSH</name>
<evidence type="ECO:0000313" key="2">
    <source>
        <dbReference type="Proteomes" id="UP000238825"/>
    </source>
</evidence>
<reference evidence="1 2" key="1">
    <citation type="submission" date="2017-03" db="EMBL/GenBank/DDBJ databases">
        <title>The whole genome sequencing and assembly of Lysinibacillus sphaericus DSM 28T strain.</title>
        <authorList>
            <person name="Lee Y.-J."/>
            <person name="Yi H."/>
            <person name="Bahn Y.-S."/>
            <person name="Kim J.F."/>
            <person name="Lee D.-W."/>
        </authorList>
    </citation>
    <scope>NUCLEOTIDE SEQUENCE [LARGE SCALE GENOMIC DNA]</scope>
    <source>
        <strain evidence="1 2">DSM 28</strain>
    </source>
</reference>
<accession>A0A2S0K1A7</accession>
<dbReference type="RefSeq" id="WP_036204891.1">
    <property type="nucleotide sequence ID" value="NZ_BJNS01000076.1"/>
</dbReference>
<proteinExistence type="predicted"/>
<dbReference type="EMBL" id="CP019980">
    <property type="protein sequence ID" value="AVK97137.1"/>
    <property type="molecule type" value="Genomic_DNA"/>
</dbReference>
<dbReference type="AlphaFoldDB" id="A0A2S0K1A7"/>
<evidence type="ECO:0000313" key="1">
    <source>
        <dbReference type="EMBL" id="AVK97137.1"/>
    </source>
</evidence>
<protein>
    <submittedName>
        <fullName evidence="1">Uncharacterized protein</fullName>
    </submittedName>
</protein>
<dbReference type="Proteomes" id="UP000238825">
    <property type="component" value="Chromosome"/>
</dbReference>
<sequence>MNDNVEVLLENHEAFVTFLNTKLREFNDEHSSYHKEIRKKGAVQPLNIIVSNERFIGIG</sequence>
<gene>
    <name evidence="1" type="ORF">LS41612_13125</name>
</gene>